<dbReference type="AlphaFoldDB" id="A0A7R9JYG9"/>
<evidence type="ECO:0000313" key="2">
    <source>
        <dbReference type="EMBL" id="CAD7594552.1"/>
    </source>
</evidence>
<accession>A0A7R9JYG9</accession>
<proteinExistence type="predicted"/>
<organism evidence="2">
    <name type="scientific">Timema genevievae</name>
    <name type="common">Walking stick</name>
    <dbReference type="NCBI Taxonomy" id="629358"/>
    <lineage>
        <taxon>Eukaryota</taxon>
        <taxon>Metazoa</taxon>
        <taxon>Ecdysozoa</taxon>
        <taxon>Arthropoda</taxon>
        <taxon>Hexapoda</taxon>
        <taxon>Insecta</taxon>
        <taxon>Pterygota</taxon>
        <taxon>Neoptera</taxon>
        <taxon>Polyneoptera</taxon>
        <taxon>Phasmatodea</taxon>
        <taxon>Timematodea</taxon>
        <taxon>Timematoidea</taxon>
        <taxon>Timematidae</taxon>
        <taxon>Timema</taxon>
    </lineage>
</organism>
<feature type="region of interest" description="Disordered" evidence="1">
    <location>
        <begin position="83"/>
        <end position="114"/>
    </location>
</feature>
<dbReference type="EMBL" id="OE841174">
    <property type="protein sequence ID" value="CAD7594552.1"/>
    <property type="molecule type" value="Genomic_DNA"/>
</dbReference>
<evidence type="ECO:0000256" key="1">
    <source>
        <dbReference type="SAM" id="MobiDB-lite"/>
    </source>
</evidence>
<gene>
    <name evidence="2" type="ORF">TGEB3V08_LOCUS5704</name>
</gene>
<reference evidence="2" key="1">
    <citation type="submission" date="2020-11" db="EMBL/GenBank/DDBJ databases">
        <authorList>
            <person name="Tran Van P."/>
        </authorList>
    </citation>
    <scope>NUCLEOTIDE SEQUENCE</scope>
</reference>
<protein>
    <submittedName>
        <fullName evidence="2">Uncharacterized protein</fullName>
    </submittedName>
</protein>
<sequence>MTIGDFRYKPDLLTEGVSRVVPYSDQRIGQVQQQLTFGTQLLQLGNQLPPSTVGDVTEQHRQLTCNNVLRLCRPSPRGIRLTLGSVTPKTRSPSDLPWDSVTPNTVSPMRPTLGSVTPNTVSPIRLYLATVSLQTLCPSSDLPWEVSLQTPCPPSDLPWEVSLQKPDLPWDSVTPNTVSPIRPTLGHCHSRHRVPHQTYLGTISLQTLCPLSDLPWDTVTPDTVSPIRPSLRSVPPDTMSPIRPTLGQYHSKHCVPHQTYLAKCHSKHCVPHQTYLGKCHSKHRVPHQTYLGTISLQTLCPPSDLPWDSITPNTVSSIRPSLESVPPNTVSPIKPTLRQYHSKHCVPYQTYLVKCPSKHRVRPNLRQCHSKHRVRLTLGSVPPNIVSPIRPTLRQCHYKHRVPIRPTLGQYHSKHCVPYQTYLGTLVPPNTVSDLTCDSVTTNTVSPSDLPWDSITPNTVSPIRPTLGSVPPNTVSDLTCDSVTPNTESDLPWEVSLQTSCPPSDLPCDSITTNTVSPSDLPWDSVTPNSVSPTRSCGWSSRNCSTRSKDRSIRYNSSGSCWLVPRGATIISSTITPPRTISTPHVFMTMFFLLPLPREGDVVVKDLTIISGLQQTRRCHDNRNSEPVLCRSARSREMSSWAKYWLALSQEREQLSFRQPDVTFRRHKEAAYTTDKNPAGHYYGQVALPQVVHRIPVYRDPYLPLEDVVYRSQGLPVIDGRRKKPSAFNEVRVKDQQSYHNGRSAMDALTSSLLADDVTAPPCHMEVKVTKHVSGRCVKLGRSFTGCVAGTYLDPFHKDCL</sequence>
<feature type="compositionally biased region" description="Polar residues" evidence="1">
    <location>
        <begin position="84"/>
        <end position="93"/>
    </location>
</feature>
<name>A0A7R9JYG9_TIMGE</name>